<keyword evidence="1" id="KW-0812">Transmembrane</keyword>
<proteinExistence type="predicted"/>
<evidence type="ECO:0000256" key="1">
    <source>
        <dbReference type="SAM" id="Phobius"/>
    </source>
</evidence>
<protein>
    <submittedName>
        <fullName evidence="2">Uncharacterized protein</fullName>
    </submittedName>
</protein>
<dbReference type="KEGG" id="aori:SD37_36980"/>
<dbReference type="Proteomes" id="UP000093695">
    <property type="component" value="Chromosome"/>
</dbReference>
<name>A0A193C8E4_AMYOR</name>
<feature type="transmembrane region" description="Helical" evidence="1">
    <location>
        <begin position="60"/>
        <end position="79"/>
    </location>
</feature>
<accession>A0A193C8E4</accession>
<feature type="transmembrane region" description="Helical" evidence="1">
    <location>
        <begin position="34"/>
        <end position="54"/>
    </location>
</feature>
<sequence>MTAGSELRALLSQRLVPLIAEIEELVYKHGYIRVFGSTVTLLGTVGLLGQIFGIAWLRTVFATAAGALFVVAALVSFAGTQRQRNKLVNVETILHDYADSMHTDSPIVLREWRQETIVENNGDVYCKRNIILNAASNGKPRYVSLKMVYYGITPLTARAKRRISCKAYHARPESASERTRAKATSVWKNSKSGKPRLDIYVHLGNRVEDGDLVTVEWWWPKMSADLMNGLEPEGFDVAFDKKVCKFTHRVVFRNVSNPSALTVRNQGARNFKKKVRNNDVIVEFSAREPRLNEPMGFIADYTRDG</sequence>
<evidence type="ECO:0000313" key="3">
    <source>
        <dbReference type="Proteomes" id="UP000093695"/>
    </source>
</evidence>
<keyword evidence="3" id="KW-1185">Reference proteome</keyword>
<dbReference type="AlphaFoldDB" id="A0A193C8E4"/>
<evidence type="ECO:0000313" key="2">
    <source>
        <dbReference type="EMBL" id="ANN20638.1"/>
    </source>
</evidence>
<keyword evidence="1" id="KW-1133">Transmembrane helix</keyword>
<gene>
    <name evidence="2" type="ORF">SD37_36980</name>
</gene>
<keyword evidence="1" id="KW-0472">Membrane</keyword>
<dbReference type="RefSeq" id="WP_044854465.1">
    <property type="nucleotide sequence ID" value="NZ_CP016174.1"/>
</dbReference>
<dbReference type="EMBL" id="CP016174">
    <property type="protein sequence ID" value="ANN20638.1"/>
    <property type="molecule type" value="Genomic_DNA"/>
</dbReference>
<organism evidence="2 3">
    <name type="scientific">Amycolatopsis orientalis</name>
    <name type="common">Nocardia orientalis</name>
    <dbReference type="NCBI Taxonomy" id="31958"/>
    <lineage>
        <taxon>Bacteria</taxon>
        <taxon>Bacillati</taxon>
        <taxon>Actinomycetota</taxon>
        <taxon>Actinomycetes</taxon>
        <taxon>Pseudonocardiales</taxon>
        <taxon>Pseudonocardiaceae</taxon>
        <taxon>Amycolatopsis</taxon>
    </lineage>
</organism>
<reference evidence="2 3" key="1">
    <citation type="journal article" date="2015" name="Genome Announc.">
        <title>Draft Genome Sequence of Norvancomycin-Producing Strain Amycolatopsis orientalis CPCC200066.</title>
        <authorList>
            <person name="Lei X."/>
            <person name="Yuan F."/>
            <person name="Shi Y."/>
            <person name="Li X."/>
            <person name="Wang L."/>
            <person name="Hong B."/>
        </authorList>
    </citation>
    <scope>NUCLEOTIDE SEQUENCE [LARGE SCALE GENOMIC DNA]</scope>
    <source>
        <strain evidence="2 3">B-37</strain>
    </source>
</reference>